<dbReference type="RefSeq" id="WP_091763733.1">
    <property type="nucleotide sequence ID" value="NZ_FNBT01000001.1"/>
</dbReference>
<name>A0A1G7HPX7_9ACTN</name>
<gene>
    <name evidence="1" type="ORF">SAMN05660662_0750</name>
</gene>
<evidence type="ECO:0000313" key="2">
    <source>
        <dbReference type="Proteomes" id="UP000199406"/>
    </source>
</evidence>
<dbReference type="AlphaFoldDB" id="A0A1G7HPX7"/>
<proteinExistence type="predicted"/>
<reference evidence="2" key="1">
    <citation type="submission" date="2016-10" db="EMBL/GenBank/DDBJ databases">
        <authorList>
            <person name="Varghese N."/>
            <person name="Submissions S."/>
        </authorList>
    </citation>
    <scope>NUCLEOTIDE SEQUENCE [LARGE SCALE GENOMIC DNA]</scope>
    <source>
        <strain evidence="2">DSM 44268</strain>
    </source>
</reference>
<dbReference type="Proteomes" id="UP000199406">
    <property type="component" value="Unassembled WGS sequence"/>
</dbReference>
<accession>A0A1G7HPX7</accession>
<sequence length="102" mass="10873">MALIYPVLSDAPEPDEEALPDFAELAADLSDQWLVEVAVGDDGDEGCFGPLTARAAWDLAVGVDQRRPDWNVSILPLYLPGTPDELAAAFDDDDDDADATPA</sequence>
<keyword evidence="2" id="KW-1185">Reference proteome</keyword>
<protein>
    <submittedName>
        <fullName evidence="1">Uncharacterized protein</fullName>
    </submittedName>
</protein>
<dbReference type="OrthoDB" id="5192147at2"/>
<organism evidence="1 2">
    <name type="scientific">Blastococcus aurantiacus</name>
    <dbReference type="NCBI Taxonomy" id="1550231"/>
    <lineage>
        <taxon>Bacteria</taxon>
        <taxon>Bacillati</taxon>
        <taxon>Actinomycetota</taxon>
        <taxon>Actinomycetes</taxon>
        <taxon>Geodermatophilales</taxon>
        <taxon>Geodermatophilaceae</taxon>
        <taxon>Blastococcus</taxon>
    </lineage>
</organism>
<dbReference type="EMBL" id="FNBT01000001">
    <property type="protein sequence ID" value="SDF02376.1"/>
    <property type="molecule type" value="Genomic_DNA"/>
</dbReference>
<evidence type="ECO:0000313" key="1">
    <source>
        <dbReference type="EMBL" id="SDF02376.1"/>
    </source>
</evidence>